<evidence type="ECO:0000313" key="10">
    <source>
        <dbReference type="Proteomes" id="UP001256827"/>
    </source>
</evidence>
<dbReference type="InterPro" id="IPR004839">
    <property type="entry name" value="Aminotransferase_I/II_large"/>
</dbReference>
<feature type="modified residue" description="N6-(pyridoxal phosphate)lysine" evidence="7">
    <location>
        <position position="230"/>
    </location>
</feature>
<dbReference type="GO" id="GO:0004400">
    <property type="term" value="F:histidinol-phosphate transaminase activity"/>
    <property type="evidence" value="ECO:0007669"/>
    <property type="project" value="UniProtKB-EC"/>
</dbReference>
<evidence type="ECO:0000256" key="1">
    <source>
        <dbReference type="ARBA" id="ARBA00001933"/>
    </source>
</evidence>
<sequence>MKLEQMVRSVYPNLMPYTCALADLPIEEMKKALGKERVYKLSFNENPLGPSPKAIAAMQQSLAQLNLYPSSSGDAVQAKIAEKEGVHPENVILSNGADEMIILVAQTFLEPQDEAIIPQVCFVQYLASTHVMGAKPVFSRMKDDLSIDLEDVLQKITAKTKVVFLCNPNNPTGTVIPADEMKTFLQRVPENVLVVIDEAYHEFAEGDGYASSVELTKEFANVFVIRTFSKIYSLAAARIGYGIGQAELVDAVNHVRPPFNVNSIAQAGALASLDDAEHVASSRENNRRGKQLLHRTFDELGLSYLKSQANFVCVDTGLEGSEVFDRLAERGIIVRTLNGYGLTSHLRVSIGLPEEMEAFALAFKEIIQTSKTNA</sequence>
<evidence type="ECO:0000256" key="2">
    <source>
        <dbReference type="ARBA" id="ARBA00011738"/>
    </source>
</evidence>
<keyword evidence="3 7" id="KW-0032">Aminotransferase</keyword>
<dbReference type="NCBIfam" id="TIGR01141">
    <property type="entry name" value="hisC"/>
    <property type="match status" value="1"/>
</dbReference>
<feature type="domain" description="Aminotransferase class I/classII large" evidence="8">
    <location>
        <begin position="38"/>
        <end position="358"/>
    </location>
</feature>
<dbReference type="InterPro" id="IPR015422">
    <property type="entry name" value="PyrdxlP-dep_Trfase_small"/>
</dbReference>
<dbReference type="PANTHER" id="PTHR43643:SF3">
    <property type="entry name" value="HISTIDINOL-PHOSPHATE AMINOTRANSFERASE"/>
    <property type="match status" value="1"/>
</dbReference>
<evidence type="ECO:0000259" key="8">
    <source>
        <dbReference type="Pfam" id="PF00155"/>
    </source>
</evidence>
<dbReference type="InterPro" id="IPR050106">
    <property type="entry name" value="HistidinolP_aminotransfase"/>
</dbReference>
<evidence type="ECO:0000256" key="6">
    <source>
        <dbReference type="ARBA" id="ARBA00023102"/>
    </source>
</evidence>
<dbReference type="InterPro" id="IPR015421">
    <property type="entry name" value="PyrdxlP-dep_Trfase_major"/>
</dbReference>
<dbReference type="InterPro" id="IPR015424">
    <property type="entry name" value="PyrdxlP-dep_Trfase"/>
</dbReference>
<comment type="pathway">
    <text evidence="7">Amino-acid biosynthesis; L-histidine biosynthesis; L-histidine from 5-phospho-alpha-D-ribose 1-diphosphate: step 7/9.</text>
</comment>
<name>A0ABY9T6Q7_BREBE</name>
<evidence type="ECO:0000313" key="9">
    <source>
        <dbReference type="EMBL" id="WNC15787.1"/>
    </source>
</evidence>
<dbReference type="RefSeq" id="WP_310769874.1">
    <property type="nucleotide sequence ID" value="NZ_CP134050.1"/>
</dbReference>
<keyword evidence="7" id="KW-0028">Amino-acid biosynthesis</keyword>
<dbReference type="Gene3D" id="3.40.640.10">
    <property type="entry name" value="Type I PLP-dependent aspartate aminotransferase-like (Major domain)"/>
    <property type="match status" value="1"/>
</dbReference>
<evidence type="ECO:0000256" key="7">
    <source>
        <dbReference type="HAMAP-Rule" id="MF_01023"/>
    </source>
</evidence>
<comment type="cofactor">
    <cofactor evidence="1 7">
        <name>pyridoxal 5'-phosphate</name>
        <dbReference type="ChEBI" id="CHEBI:597326"/>
    </cofactor>
</comment>
<dbReference type="EMBL" id="CP134050">
    <property type="protein sequence ID" value="WNC15787.1"/>
    <property type="molecule type" value="Genomic_DNA"/>
</dbReference>
<dbReference type="SUPFAM" id="SSF53383">
    <property type="entry name" value="PLP-dependent transferases"/>
    <property type="match status" value="1"/>
</dbReference>
<dbReference type="HAMAP" id="MF_01023">
    <property type="entry name" value="HisC_aminotrans_2"/>
    <property type="match status" value="1"/>
</dbReference>
<keyword evidence="5 7" id="KW-0663">Pyridoxal phosphate</keyword>
<evidence type="ECO:0000256" key="3">
    <source>
        <dbReference type="ARBA" id="ARBA00022576"/>
    </source>
</evidence>
<proteinExistence type="inferred from homology"/>
<keyword evidence="6 7" id="KW-0368">Histidine biosynthesis</keyword>
<organism evidence="9 10">
    <name type="scientific">Brevibacillus brevis</name>
    <name type="common">Bacillus brevis</name>
    <dbReference type="NCBI Taxonomy" id="1393"/>
    <lineage>
        <taxon>Bacteria</taxon>
        <taxon>Bacillati</taxon>
        <taxon>Bacillota</taxon>
        <taxon>Bacilli</taxon>
        <taxon>Bacillales</taxon>
        <taxon>Paenibacillaceae</taxon>
        <taxon>Brevibacillus</taxon>
    </lineage>
</organism>
<keyword evidence="4 7" id="KW-0808">Transferase</keyword>
<comment type="similarity">
    <text evidence="7">Belongs to the class-II pyridoxal-phosphate-dependent aminotransferase family. Histidinol-phosphate aminotransferase subfamily.</text>
</comment>
<evidence type="ECO:0000256" key="5">
    <source>
        <dbReference type="ARBA" id="ARBA00022898"/>
    </source>
</evidence>
<gene>
    <name evidence="7 9" type="primary">hisC</name>
    <name evidence="9" type="ORF">RGB73_05490</name>
</gene>
<dbReference type="Proteomes" id="UP001256827">
    <property type="component" value="Chromosome"/>
</dbReference>
<dbReference type="EC" id="2.6.1.9" evidence="7"/>
<dbReference type="PANTHER" id="PTHR43643">
    <property type="entry name" value="HISTIDINOL-PHOSPHATE AMINOTRANSFERASE 2"/>
    <property type="match status" value="1"/>
</dbReference>
<comment type="catalytic activity">
    <reaction evidence="7">
        <text>L-histidinol phosphate + 2-oxoglutarate = 3-(imidazol-4-yl)-2-oxopropyl phosphate + L-glutamate</text>
        <dbReference type="Rhea" id="RHEA:23744"/>
        <dbReference type="ChEBI" id="CHEBI:16810"/>
        <dbReference type="ChEBI" id="CHEBI:29985"/>
        <dbReference type="ChEBI" id="CHEBI:57766"/>
        <dbReference type="ChEBI" id="CHEBI:57980"/>
        <dbReference type="EC" id="2.6.1.9"/>
    </reaction>
</comment>
<keyword evidence="10" id="KW-1185">Reference proteome</keyword>
<dbReference type="Pfam" id="PF00155">
    <property type="entry name" value="Aminotran_1_2"/>
    <property type="match status" value="1"/>
</dbReference>
<dbReference type="Gene3D" id="3.90.1150.10">
    <property type="entry name" value="Aspartate Aminotransferase, domain 1"/>
    <property type="match status" value="1"/>
</dbReference>
<accession>A0ABY9T6Q7</accession>
<comment type="subunit">
    <text evidence="2 7">Homodimer.</text>
</comment>
<evidence type="ECO:0000256" key="4">
    <source>
        <dbReference type="ARBA" id="ARBA00022679"/>
    </source>
</evidence>
<dbReference type="CDD" id="cd00609">
    <property type="entry name" value="AAT_like"/>
    <property type="match status" value="1"/>
</dbReference>
<reference evidence="9 10" key="1">
    <citation type="submission" date="2023-09" db="EMBL/GenBank/DDBJ databases">
        <title>Complete Genome and Methylome dissection of Bacillus brevis NEB573 original source of BbsI restriction endonuclease.</title>
        <authorList>
            <person name="Fomenkov A."/>
            <person name="Roberts R.D."/>
        </authorList>
    </citation>
    <scope>NUCLEOTIDE SEQUENCE [LARGE SCALE GENOMIC DNA]</scope>
    <source>
        <strain evidence="9 10">NEB573</strain>
    </source>
</reference>
<protein>
    <recommendedName>
        <fullName evidence="7">Histidinol-phosphate aminotransferase</fullName>
        <ecNumber evidence="7">2.6.1.9</ecNumber>
    </recommendedName>
    <alternativeName>
        <fullName evidence="7">Imidazole acetol-phosphate transaminase</fullName>
    </alternativeName>
</protein>
<dbReference type="InterPro" id="IPR005861">
    <property type="entry name" value="HisP_aminotrans"/>
</dbReference>